<evidence type="ECO:0000313" key="8">
    <source>
        <dbReference type="EMBL" id="JAI65895.1"/>
    </source>
</evidence>
<feature type="domain" description="C2H2-type" evidence="7">
    <location>
        <begin position="168"/>
        <end position="195"/>
    </location>
</feature>
<dbReference type="InterPro" id="IPR013087">
    <property type="entry name" value="Znf_C2H2_type"/>
</dbReference>
<evidence type="ECO:0000256" key="2">
    <source>
        <dbReference type="ARBA" id="ARBA00022737"/>
    </source>
</evidence>
<dbReference type="GO" id="GO:0043565">
    <property type="term" value="F:sequence-specific DNA binding"/>
    <property type="evidence" value="ECO:0007669"/>
    <property type="project" value="TreeGrafter"/>
</dbReference>
<protein>
    <recommendedName>
        <fullName evidence="7">C2H2-type domain-containing protein</fullName>
    </recommendedName>
</protein>
<dbReference type="PANTHER" id="PTHR24408">
    <property type="entry name" value="ZINC FINGER PROTEIN"/>
    <property type="match status" value="1"/>
</dbReference>
<name>A0A0P4WGY8_SCYOL</name>
<organism evidence="8">
    <name type="scientific">Scylla olivacea</name>
    <name type="common">Orange mud crab</name>
    <name type="synonym">Cancer olivacea</name>
    <dbReference type="NCBI Taxonomy" id="85551"/>
    <lineage>
        <taxon>Eukaryota</taxon>
        <taxon>Metazoa</taxon>
        <taxon>Ecdysozoa</taxon>
        <taxon>Arthropoda</taxon>
        <taxon>Crustacea</taxon>
        <taxon>Multicrustacea</taxon>
        <taxon>Malacostraca</taxon>
        <taxon>Eumalacostraca</taxon>
        <taxon>Eucarida</taxon>
        <taxon>Decapoda</taxon>
        <taxon>Pleocyemata</taxon>
        <taxon>Brachyura</taxon>
        <taxon>Eubrachyura</taxon>
        <taxon>Portunoidea</taxon>
        <taxon>Portunidae</taxon>
        <taxon>Portuninae</taxon>
        <taxon>Scylla</taxon>
    </lineage>
</organism>
<dbReference type="PROSITE" id="PS50157">
    <property type="entry name" value="ZINC_FINGER_C2H2_2"/>
    <property type="match status" value="7"/>
</dbReference>
<dbReference type="Pfam" id="PF00096">
    <property type="entry name" value="zf-C2H2"/>
    <property type="match status" value="2"/>
</dbReference>
<sequence>MTSSDEWEENLGNIDDLISSNLSTLETEDVIYLEEYLVGDFDSHSPSLWSALKEDSEGDASPCPNTRQEGIHTDQSSNHTNEENSENVDDPQVPQEITRSIDTAGNSLGSRQRRANRGVPKPKFVSYQAFPPLTKDKPFQCELCGQRLATRESRKRHIIAKHVKEKNNVCSDCGKKFVFKFSLKAHAAIHSATPNFTCVCGQTFSVRGSYMNHVRRVHRAVSEVKYSCELCFKSFVDHHTLRLHLISVHKPKTIACLHSGCNKVFSTGALMKSHYWYHLKQRFPCDECGQTFSTESYMYKHRRTHSGIRPYMCVDCGKTYLSVSHLNKHRRAAHSTYRPFQCSFCGKCYKTKDQLTFHESSHRGEKPFQCEVCGYATAYRNTYYAHRKKHQTSSLTSTAQKKNKGDIPSTTDHIASGDENNTIGKKGEKNKTKKKKSSSSPSKYKSSPGVSSSKTSLLKNATTPILLNTTSGSVKGASCSMSVSPSTASVNVICVVSSEPNDTSVLPECSRNLSTNFPLPVDNHRKNVQSSASTNFMSSEPLNLVHPPDRSTEMTCLGLHQTTKPDTYELVTNHDVTEENSKKSSEEQTSCIILSNAAKCSFPMCESSDESLLLFKVDDESYVALCPHHSLTDLADDAVKEGTSLKGITYVNISTQVLDNFSQQNETTEQETSDSVDLKVVTTEANISESIPHSQSSPELCGKHTPSDSSLVQLMSQSASTTPEICITNMPVSQQLDCVKPSTEVCLTEHLSTIMELDSGIVSPSGPIVDESFSLAEMEVHCLLCEEQFLCMDDYVTHLESCNS</sequence>
<keyword evidence="2" id="KW-0677">Repeat</keyword>
<evidence type="ECO:0000259" key="7">
    <source>
        <dbReference type="PROSITE" id="PS50157"/>
    </source>
</evidence>
<feature type="domain" description="C2H2-type" evidence="7">
    <location>
        <begin position="139"/>
        <end position="167"/>
    </location>
</feature>
<keyword evidence="4" id="KW-0862">Zinc</keyword>
<dbReference type="GO" id="GO:0005634">
    <property type="term" value="C:nucleus"/>
    <property type="evidence" value="ECO:0007669"/>
    <property type="project" value="TreeGrafter"/>
</dbReference>
<evidence type="ECO:0000256" key="6">
    <source>
        <dbReference type="SAM" id="MobiDB-lite"/>
    </source>
</evidence>
<feature type="domain" description="C2H2-type" evidence="7">
    <location>
        <begin position="368"/>
        <end position="390"/>
    </location>
</feature>
<dbReference type="FunFam" id="3.30.160.60:FF:000446">
    <property type="entry name" value="Zinc finger protein"/>
    <property type="match status" value="2"/>
</dbReference>
<keyword evidence="3 5" id="KW-0863">Zinc-finger</keyword>
<feature type="domain" description="C2H2-type" evidence="7">
    <location>
        <begin position="311"/>
        <end position="339"/>
    </location>
</feature>
<feature type="domain" description="C2H2-type" evidence="7">
    <location>
        <begin position="283"/>
        <end position="310"/>
    </location>
</feature>
<evidence type="ECO:0000256" key="5">
    <source>
        <dbReference type="PROSITE-ProRule" id="PRU00042"/>
    </source>
</evidence>
<dbReference type="PROSITE" id="PS00028">
    <property type="entry name" value="ZINC_FINGER_C2H2_1"/>
    <property type="match status" value="6"/>
</dbReference>
<feature type="domain" description="C2H2-type" evidence="7">
    <location>
        <begin position="226"/>
        <end position="254"/>
    </location>
</feature>
<reference evidence="8" key="1">
    <citation type="submission" date="2015-09" db="EMBL/GenBank/DDBJ databases">
        <title>Scylla olivacea transcriptome.</title>
        <authorList>
            <person name="Ikhwanuddin M."/>
        </authorList>
    </citation>
    <scope>NUCLEOTIDE SEQUENCE</scope>
</reference>
<feature type="domain" description="C2H2-type" evidence="7">
    <location>
        <begin position="340"/>
        <end position="367"/>
    </location>
</feature>
<dbReference type="Gene3D" id="3.30.160.60">
    <property type="entry name" value="Classic Zinc Finger"/>
    <property type="match status" value="6"/>
</dbReference>
<proteinExistence type="predicted"/>
<dbReference type="SUPFAM" id="SSF57667">
    <property type="entry name" value="beta-beta-alpha zinc fingers"/>
    <property type="match status" value="5"/>
</dbReference>
<dbReference type="EMBL" id="GDRN01055938">
    <property type="protein sequence ID" value="JAI65895.1"/>
    <property type="molecule type" value="Transcribed_RNA"/>
</dbReference>
<dbReference type="InterPro" id="IPR036236">
    <property type="entry name" value="Znf_C2H2_sf"/>
</dbReference>
<dbReference type="SMART" id="SM00355">
    <property type="entry name" value="ZnF_C2H2"/>
    <property type="match status" value="9"/>
</dbReference>
<dbReference type="AlphaFoldDB" id="A0A0P4WGY8"/>
<evidence type="ECO:0000256" key="3">
    <source>
        <dbReference type="ARBA" id="ARBA00022771"/>
    </source>
</evidence>
<feature type="compositionally biased region" description="Polar residues" evidence="6">
    <location>
        <begin position="408"/>
        <end position="423"/>
    </location>
</feature>
<evidence type="ECO:0000256" key="4">
    <source>
        <dbReference type="ARBA" id="ARBA00022833"/>
    </source>
</evidence>
<keyword evidence="1" id="KW-0479">Metal-binding</keyword>
<accession>A0A0P4WGY8</accession>
<dbReference type="GO" id="GO:0000981">
    <property type="term" value="F:DNA-binding transcription factor activity, RNA polymerase II-specific"/>
    <property type="evidence" value="ECO:0007669"/>
    <property type="project" value="TreeGrafter"/>
</dbReference>
<feature type="region of interest" description="Disordered" evidence="6">
    <location>
        <begin position="52"/>
        <end position="93"/>
    </location>
</feature>
<feature type="region of interest" description="Disordered" evidence="6">
    <location>
        <begin position="389"/>
        <end position="456"/>
    </location>
</feature>
<feature type="region of interest" description="Disordered" evidence="6">
    <location>
        <begin position="102"/>
        <end position="121"/>
    </location>
</feature>
<feature type="compositionally biased region" description="Low complexity" evidence="6">
    <location>
        <begin position="438"/>
        <end position="456"/>
    </location>
</feature>
<dbReference type="PANTHER" id="PTHR24408:SF58">
    <property type="entry name" value="TRANSCRIPTION FACTOR (TFIIIA), PUTATIVE (AFU_ORTHOLOGUE AFUA_1G05150)-RELATED"/>
    <property type="match status" value="1"/>
</dbReference>
<evidence type="ECO:0000256" key="1">
    <source>
        <dbReference type="ARBA" id="ARBA00022723"/>
    </source>
</evidence>
<dbReference type="GO" id="GO:0008270">
    <property type="term" value="F:zinc ion binding"/>
    <property type="evidence" value="ECO:0007669"/>
    <property type="project" value="UniProtKB-KW"/>
</dbReference>